<evidence type="ECO:0000256" key="6">
    <source>
        <dbReference type="ARBA" id="ARBA00023145"/>
    </source>
</evidence>
<name>A0A1E4S8P5_CYBJN</name>
<evidence type="ECO:0000313" key="12">
    <source>
        <dbReference type="Proteomes" id="UP000094389"/>
    </source>
</evidence>
<sequence>MKLSNLIIGSTFAALAFSNAVPMKFDVLRGNDFHSAKKIPKLSKRGDGTVYADMFYEGGIFFGSRMVVNGTEIFALLDTGSSDFWVNAPNNPYCSSNRGGEIVFPAASETISVSSEAATIDCEEYGILDVDVEVLEGDHPTFVIGYGDTTVAAGVYLDGVVTIGNATLSDFTFGVANVSNATPICGLSFEQTESTHYIYQNLPSALKQTGLIKRTAFSMWLDGENAEGYILFGGIDHSKYEGELVTLPLVAGQNMSQPSTFNVNLNSIDINDGEVEIEVLSNTTSVLFDSGTSEVYLPPNAVENIAEALKATYSDSWGQYLVRCPEQSTNITFGFNFDGLKVDIPLETFLVATDSSHKECALNIFAGTKGVNYILGDVFLQESCTSEQQQ</sequence>
<evidence type="ECO:0000256" key="7">
    <source>
        <dbReference type="PIRSR" id="PIRSR601461-1"/>
    </source>
</evidence>
<evidence type="ECO:0000313" key="11">
    <source>
        <dbReference type="EMBL" id="ODV75843.1"/>
    </source>
</evidence>
<dbReference type="OMA" id="MAFATNA"/>
<evidence type="ECO:0000256" key="4">
    <source>
        <dbReference type="ARBA" id="ARBA00022750"/>
    </source>
</evidence>
<protein>
    <submittedName>
        <fullName evidence="11">Acid protease</fullName>
    </submittedName>
</protein>
<evidence type="ECO:0000256" key="1">
    <source>
        <dbReference type="ARBA" id="ARBA00007447"/>
    </source>
</evidence>
<keyword evidence="8" id="KW-1015">Disulfide bond</keyword>
<feature type="active site" evidence="7">
    <location>
        <position position="78"/>
    </location>
</feature>
<accession>A0A1E4S8P5</accession>
<evidence type="ECO:0000256" key="5">
    <source>
        <dbReference type="ARBA" id="ARBA00022801"/>
    </source>
</evidence>
<dbReference type="SUPFAM" id="SSF50630">
    <property type="entry name" value="Acid proteases"/>
    <property type="match status" value="1"/>
</dbReference>
<dbReference type="PROSITE" id="PS00141">
    <property type="entry name" value="ASP_PROTEASE"/>
    <property type="match status" value="1"/>
</dbReference>
<dbReference type="STRING" id="983966.A0A1E4S8P5"/>
<dbReference type="PANTHER" id="PTHR47965">
    <property type="entry name" value="ASPARTYL PROTEASE-RELATED"/>
    <property type="match status" value="1"/>
</dbReference>
<dbReference type="Gene3D" id="2.40.70.10">
    <property type="entry name" value="Acid Proteases"/>
    <property type="match status" value="2"/>
</dbReference>
<evidence type="ECO:0000256" key="8">
    <source>
        <dbReference type="PIRSR" id="PIRSR601461-2"/>
    </source>
</evidence>
<dbReference type="RefSeq" id="XP_020072882.1">
    <property type="nucleotide sequence ID" value="XM_020217269.1"/>
</dbReference>
<dbReference type="GO" id="GO:0009277">
    <property type="term" value="C:fungal-type cell wall"/>
    <property type="evidence" value="ECO:0007669"/>
    <property type="project" value="TreeGrafter"/>
</dbReference>
<evidence type="ECO:0000256" key="9">
    <source>
        <dbReference type="RuleBase" id="RU000454"/>
    </source>
</evidence>
<keyword evidence="5 9" id="KW-0378">Hydrolase</keyword>
<dbReference type="Proteomes" id="UP000094389">
    <property type="component" value="Unassembled WGS sequence"/>
</dbReference>
<feature type="disulfide bond" evidence="8">
    <location>
        <begin position="324"/>
        <end position="360"/>
    </location>
</feature>
<dbReference type="InterPro" id="IPR021109">
    <property type="entry name" value="Peptidase_aspartic_dom_sf"/>
</dbReference>
<keyword evidence="2 9" id="KW-0645">Protease</keyword>
<keyword evidence="12" id="KW-1185">Reference proteome</keyword>
<dbReference type="Pfam" id="PF00026">
    <property type="entry name" value="Asp"/>
    <property type="match status" value="1"/>
</dbReference>
<feature type="active site" evidence="7">
    <location>
        <position position="289"/>
    </location>
</feature>
<dbReference type="InterPro" id="IPR033121">
    <property type="entry name" value="PEPTIDASE_A1"/>
</dbReference>
<dbReference type="EMBL" id="KV453925">
    <property type="protein sequence ID" value="ODV75843.1"/>
    <property type="molecule type" value="Genomic_DNA"/>
</dbReference>
<keyword evidence="3" id="KW-0732">Signal</keyword>
<keyword evidence="4 9" id="KW-0064">Aspartyl protease</keyword>
<dbReference type="GO" id="GO:0004190">
    <property type="term" value="F:aspartic-type endopeptidase activity"/>
    <property type="evidence" value="ECO:0007669"/>
    <property type="project" value="UniProtKB-KW"/>
</dbReference>
<keyword evidence="6" id="KW-0865">Zymogen</keyword>
<dbReference type="GO" id="GO:0005576">
    <property type="term" value="C:extracellular region"/>
    <property type="evidence" value="ECO:0007669"/>
    <property type="project" value="TreeGrafter"/>
</dbReference>
<organism evidence="11 12">
    <name type="scientific">Cyberlindnera jadinii (strain ATCC 18201 / CBS 1600 / BCRC 20928 / JCM 3617 / NBRC 0987 / NRRL Y-1542)</name>
    <name type="common">Torula yeast</name>
    <name type="synonym">Candida utilis</name>
    <dbReference type="NCBI Taxonomy" id="983966"/>
    <lineage>
        <taxon>Eukaryota</taxon>
        <taxon>Fungi</taxon>
        <taxon>Dikarya</taxon>
        <taxon>Ascomycota</taxon>
        <taxon>Saccharomycotina</taxon>
        <taxon>Saccharomycetes</taxon>
        <taxon>Phaffomycetales</taxon>
        <taxon>Phaffomycetaceae</taxon>
        <taxon>Cyberlindnera</taxon>
    </lineage>
</organism>
<dbReference type="GO" id="GO:0006508">
    <property type="term" value="P:proteolysis"/>
    <property type="evidence" value="ECO:0007669"/>
    <property type="project" value="UniProtKB-KW"/>
</dbReference>
<dbReference type="PROSITE" id="PS51767">
    <property type="entry name" value="PEPTIDASE_A1"/>
    <property type="match status" value="1"/>
</dbReference>
<proteinExistence type="inferred from homology"/>
<dbReference type="PRINTS" id="PR00792">
    <property type="entry name" value="PEPSIN"/>
</dbReference>
<reference evidence="11 12" key="1">
    <citation type="journal article" date="2016" name="Proc. Natl. Acad. Sci. U.S.A.">
        <title>Comparative genomics of biotechnologically important yeasts.</title>
        <authorList>
            <person name="Riley R."/>
            <person name="Haridas S."/>
            <person name="Wolfe K.H."/>
            <person name="Lopes M.R."/>
            <person name="Hittinger C.T."/>
            <person name="Goeker M."/>
            <person name="Salamov A.A."/>
            <person name="Wisecaver J.H."/>
            <person name="Long T.M."/>
            <person name="Calvey C.H."/>
            <person name="Aerts A.L."/>
            <person name="Barry K.W."/>
            <person name="Choi C."/>
            <person name="Clum A."/>
            <person name="Coughlan A.Y."/>
            <person name="Deshpande S."/>
            <person name="Douglass A.P."/>
            <person name="Hanson S.J."/>
            <person name="Klenk H.-P."/>
            <person name="LaButti K.M."/>
            <person name="Lapidus A."/>
            <person name="Lindquist E.A."/>
            <person name="Lipzen A.M."/>
            <person name="Meier-Kolthoff J.P."/>
            <person name="Ohm R.A."/>
            <person name="Otillar R.P."/>
            <person name="Pangilinan J.L."/>
            <person name="Peng Y."/>
            <person name="Rokas A."/>
            <person name="Rosa C.A."/>
            <person name="Scheuner C."/>
            <person name="Sibirny A.A."/>
            <person name="Slot J.C."/>
            <person name="Stielow J.B."/>
            <person name="Sun H."/>
            <person name="Kurtzman C.P."/>
            <person name="Blackwell M."/>
            <person name="Grigoriev I.V."/>
            <person name="Jeffries T.W."/>
        </authorList>
    </citation>
    <scope>NUCLEOTIDE SEQUENCE [LARGE SCALE GENOMIC DNA]</scope>
    <source>
        <strain evidence="12">ATCC 18201 / CBS 1600 / BCRC 20928 / JCM 3617 / NBRC 0987 / NRRL Y-1542</strain>
    </source>
</reference>
<dbReference type="OrthoDB" id="771136at2759"/>
<feature type="domain" description="Peptidase A1" evidence="10">
    <location>
        <begin position="56"/>
        <end position="390"/>
    </location>
</feature>
<gene>
    <name evidence="11" type="ORF">CYBJADRAFT_187587</name>
</gene>
<evidence type="ECO:0000256" key="3">
    <source>
        <dbReference type="ARBA" id="ARBA00022729"/>
    </source>
</evidence>
<evidence type="ECO:0000256" key="2">
    <source>
        <dbReference type="ARBA" id="ARBA00022670"/>
    </source>
</evidence>
<comment type="similarity">
    <text evidence="1 9">Belongs to the peptidase A1 family.</text>
</comment>
<dbReference type="AlphaFoldDB" id="A0A1E4S8P5"/>
<dbReference type="InterPro" id="IPR001969">
    <property type="entry name" value="Aspartic_peptidase_AS"/>
</dbReference>
<dbReference type="InterPro" id="IPR001461">
    <property type="entry name" value="Aspartic_peptidase_A1"/>
</dbReference>
<dbReference type="GeneID" id="30991665"/>
<dbReference type="PANTHER" id="PTHR47965:SF12">
    <property type="entry name" value="ASPARTIC PROTEINASE 3-RELATED"/>
    <property type="match status" value="1"/>
</dbReference>
<dbReference type="GO" id="GO:0031505">
    <property type="term" value="P:fungal-type cell wall organization"/>
    <property type="evidence" value="ECO:0007669"/>
    <property type="project" value="TreeGrafter"/>
</dbReference>
<evidence type="ECO:0000259" key="10">
    <source>
        <dbReference type="PROSITE" id="PS51767"/>
    </source>
</evidence>